<gene>
    <name evidence="2" type="ORF">ThidrDRAFT_2391</name>
</gene>
<organism evidence="2 3">
    <name type="scientific">Thiorhodococcus drewsii AZ1</name>
    <dbReference type="NCBI Taxonomy" id="765913"/>
    <lineage>
        <taxon>Bacteria</taxon>
        <taxon>Pseudomonadati</taxon>
        <taxon>Pseudomonadota</taxon>
        <taxon>Gammaproteobacteria</taxon>
        <taxon>Chromatiales</taxon>
        <taxon>Chromatiaceae</taxon>
        <taxon>Thiorhodococcus</taxon>
    </lineage>
</organism>
<dbReference type="OrthoDB" id="5641137at2"/>
<comment type="caution">
    <text evidence="2">The sequence shown here is derived from an EMBL/GenBank/DDBJ whole genome shotgun (WGS) entry which is preliminary data.</text>
</comment>
<keyword evidence="3" id="KW-1185">Reference proteome</keyword>
<protein>
    <recommendedName>
        <fullName evidence="4">DUF1820 family protein</fullName>
    </recommendedName>
</protein>
<dbReference type="Pfam" id="PF08850">
    <property type="entry name" value="DUF1820"/>
    <property type="match status" value="1"/>
</dbReference>
<dbReference type="eggNOG" id="COG4517">
    <property type="taxonomic scope" value="Bacteria"/>
</dbReference>
<dbReference type="RefSeq" id="WP_007041104.1">
    <property type="nucleotide sequence ID" value="NZ_AFWT01000015.1"/>
</dbReference>
<dbReference type="Proteomes" id="UP000004200">
    <property type="component" value="Unassembled WGS sequence"/>
</dbReference>
<evidence type="ECO:0000313" key="3">
    <source>
        <dbReference type="Proteomes" id="UP000004200"/>
    </source>
</evidence>
<evidence type="ECO:0008006" key="4">
    <source>
        <dbReference type="Google" id="ProtNLM"/>
    </source>
</evidence>
<feature type="region of interest" description="Disordered" evidence="1">
    <location>
        <begin position="90"/>
        <end position="109"/>
    </location>
</feature>
<evidence type="ECO:0000256" key="1">
    <source>
        <dbReference type="SAM" id="MobiDB-lite"/>
    </source>
</evidence>
<reference evidence="2 3" key="1">
    <citation type="submission" date="2011-06" db="EMBL/GenBank/DDBJ databases">
        <title>The draft genome of Thiorhodococcus drewsii AZ1.</title>
        <authorList>
            <consortium name="US DOE Joint Genome Institute (JGI-PGF)"/>
            <person name="Lucas S."/>
            <person name="Han J."/>
            <person name="Lapidus A."/>
            <person name="Cheng J.-F."/>
            <person name="Goodwin L."/>
            <person name="Pitluck S."/>
            <person name="Peters L."/>
            <person name="Land M.L."/>
            <person name="Hauser L."/>
            <person name="Vogl K."/>
            <person name="Liu Z."/>
            <person name="Imhoff J."/>
            <person name="Thiel V."/>
            <person name="Frigaard N.-U."/>
            <person name="Bryant D.A."/>
            <person name="Woyke T.J."/>
        </authorList>
    </citation>
    <scope>NUCLEOTIDE SEQUENCE [LARGE SCALE GENOMIC DNA]</scope>
    <source>
        <strain evidence="2 3">AZ1</strain>
    </source>
</reference>
<proteinExistence type="predicted"/>
<dbReference type="STRING" id="765913.ThidrDRAFT_2391"/>
<dbReference type="InterPro" id="IPR014949">
    <property type="entry name" value="DUF1820"/>
</dbReference>
<dbReference type="PATRIC" id="fig|765913.3.peg.2430"/>
<name>G2E278_9GAMM</name>
<dbReference type="AlphaFoldDB" id="G2E278"/>
<dbReference type="EMBL" id="AFWT01000015">
    <property type="protein sequence ID" value="EGV31027.1"/>
    <property type="molecule type" value="Genomic_DNA"/>
</dbReference>
<accession>G2E278</accession>
<evidence type="ECO:0000313" key="2">
    <source>
        <dbReference type="EMBL" id="EGV31027.1"/>
    </source>
</evidence>
<sequence length="109" mass="12269">MSDHSIYRISFLNQGDIYQLHARSVDSSSLYAFVEVADILFGERSEILVDPSEEKLKAEFEGVKRTFIPMHAVIRIDEVSKEGQNRIVGTSEGATITPFPMPLKPKGRE</sequence>
<dbReference type="PIRSF" id="PIRSF028538">
    <property type="entry name" value="DUF1820"/>
    <property type="match status" value="1"/>
</dbReference>